<accession>A0ABV9L1T3</accession>
<comment type="caution">
    <text evidence="1">The sequence shown here is derived from an EMBL/GenBank/DDBJ whole genome shotgun (WGS) entry which is preliminary data.</text>
</comment>
<reference evidence="2" key="1">
    <citation type="journal article" date="2019" name="Int. J. Syst. Evol. Microbiol.">
        <title>The Global Catalogue of Microorganisms (GCM) 10K type strain sequencing project: providing services to taxonomists for standard genome sequencing and annotation.</title>
        <authorList>
            <consortium name="The Broad Institute Genomics Platform"/>
            <consortium name="The Broad Institute Genome Sequencing Center for Infectious Disease"/>
            <person name="Wu L."/>
            <person name="Ma J."/>
        </authorList>
    </citation>
    <scope>NUCLEOTIDE SEQUENCE [LARGE SCALE GENOMIC DNA]</scope>
    <source>
        <strain evidence="2">CCUG 66188</strain>
    </source>
</reference>
<name>A0ABV9L1T3_9BACT</name>
<evidence type="ECO:0000313" key="2">
    <source>
        <dbReference type="Proteomes" id="UP001596023"/>
    </source>
</evidence>
<sequence>MIFSENKWSDGDELRPYIPISTSLSFRNMNPAFQNAFGLFIRPVMGNAVVERLQEIYDAVVDISIIREDTDDKEIKLLYYGQRANAFLAYWYDYDELQVLIGDAGIKRQDSEKTKTPYKYQEHSLKEGFKQKGFDALDNLIAYLEENTDEFPEYLDSENYTRTKDAIVRSTQEVNGYYPVNNSRLVFLRLKPAFRVIEDTVIAPRLGAILYNEFKEALMQDSPDEKYLKLREKLLPVVVFYGVRKLILETGSLTDRGLFFTSLKGGDGSYMSLDPVADNRIAMQADKAEADAISYWLLAEQYLKTAFGIPPSNAKKIPNRDNNGKKSFWA</sequence>
<dbReference type="Proteomes" id="UP001596023">
    <property type="component" value="Unassembled WGS sequence"/>
</dbReference>
<gene>
    <name evidence="1" type="ORF">ACFO6W_21195</name>
</gene>
<organism evidence="1 2">
    <name type="scientific">Dysgonomonas termitidis</name>
    <dbReference type="NCBI Taxonomy" id="1516126"/>
    <lineage>
        <taxon>Bacteria</taxon>
        <taxon>Pseudomonadati</taxon>
        <taxon>Bacteroidota</taxon>
        <taxon>Bacteroidia</taxon>
        <taxon>Bacteroidales</taxon>
        <taxon>Dysgonomonadaceae</taxon>
        <taxon>Dysgonomonas</taxon>
    </lineage>
</organism>
<dbReference type="Pfam" id="PF20459">
    <property type="entry name" value="DUF6712"/>
    <property type="match status" value="2"/>
</dbReference>
<keyword evidence="2" id="KW-1185">Reference proteome</keyword>
<dbReference type="EMBL" id="JBHSGN010000123">
    <property type="protein sequence ID" value="MFC4676207.1"/>
    <property type="molecule type" value="Genomic_DNA"/>
</dbReference>
<dbReference type="RefSeq" id="WP_380000206.1">
    <property type="nucleotide sequence ID" value="NZ_JBHSGN010000123.1"/>
</dbReference>
<evidence type="ECO:0000313" key="1">
    <source>
        <dbReference type="EMBL" id="MFC4676207.1"/>
    </source>
</evidence>
<protein>
    <submittedName>
        <fullName evidence="1">DUF6712 family protein</fullName>
    </submittedName>
</protein>
<proteinExistence type="predicted"/>
<dbReference type="InterPro" id="IPR046558">
    <property type="entry name" value="DUF6712"/>
</dbReference>